<evidence type="ECO:0000256" key="8">
    <source>
        <dbReference type="ARBA" id="ARBA00023316"/>
    </source>
</evidence>
<dbReference type="AlphaFoldDB" id="A0A9Q0JSH8"/>
<evidence type="ECO:0000313" key="12">
    <source>
        <dbReference type="EMBL" id="KAJ4851417.1"/>
    </source>
</evidence>
<name>A0A9Q0JSH8_9ROSI</name>
<dbReference type="GO" id="GO:0042545">
    <property type="term" value="P:cell wall modification"/>
    <property type="evidence" value="ECO:0007669"/>
    <property type="project" value="UniProtKB-UniRule"/>
</dbReference>
<keyword evidence="8 10" id="KW-0961">Cell wall biogenesis/degradation</keyword>
<evidence type="ECO:0000256" key="10">
    <source>
        <dbReference type="RuleBase" id="RU000589"/>
    </source>
</evidence>
<keyword evidence="4 10" id="KW-0134">Cell wall</keyword>
<evidence type="ECO:0000256" key="2">
    <source>
        <dbReference type="ARBA" id="ARBA00005184"/>
    </source>
</evidence>
<dbReference type="PANTHER" id="PTHR31707">
    <property type="entry name" value="PECTINESTERASE"/>
    <property type="match status" value="1"/>
</dbReference>
<dbReference type="PROSITE" id="PS00503">
    <property type="entry name" value="PECTINESTERASE_2"/>
    <property type="match status" value="1"/>
</dbReference>
<feature type="active site" evidence="9">
    <location>
        <position position="178"/>
    </location>
</feature>
<dbReference type="EMBL" id="JAKUCV010000058">
    <property type="protein sequence ID" value="KAJ4851417.1"/>
    <property type="molecule type" value="Genomic_DNA"/>
</dbReference>
<evidence type="ECO:0000259" key="11">
    <source>
        <dbReference type="Pfam" id="PF01095"/>
    </source>
</evidence>
<dbReference type="PROSITE" id="PS00800">
    <property type="entry name" value="PECTINESTERASE_1"/>
    <property type="match status" value="1"/>
</dbReference>
<keyword evidence="5 10" id="KW-0964">Secreted</keyword>
<dbReference type="InterPro" id="IPR012334">
    <property type="entry name" value="Pectin_lyas_fold"/>
</dbReference>
<evidence type="ECO:0000256" key="6">
    <source>
        <dbReference type="ARBA" id="ARBA00022801"/>
    </source>
</evidence>
<comment type="pathway">
    <text evidence="2 10">Glycan metabolism; pectin degradation; 2-dehydro-3-deoxy-D-gluconate from pectin: step 1/5.</text>
</comment>
<evidence type="ECO:0000256" key="9">
    <source>
        <dbReference type="PROSITE-ProRule" id="PRU10040"/>
    </source>
</evidence>
<comment type="caution">
    <text evidence="12">The sequence shown here is derived from an EMBL/GenBank/DDBJ whole genome shotgun (WGS) entry which is preliminary data.</text>
</comment>
<evidence type="ECO:0000256" key="7">
    <source>
        <dbReference type="ARBA" id="ARBA00023085"/>
    </source>
</evidence>
<dbReference type="Proteomes" id="UP001141552">
    <property type="component" value="Unassembled WGS sequence"/>
</dbReference>
<keyword evidence="6 10" id="KW-0378">Hydrolase</keyword>
<reference evidence="12" key="2">
    <citation type="journal article" date="2023" name="Plants (Basel)">
        <title>Annotation of the Turnera subulata (Passifloraceae) Draft Genome Reveals the S-Locus Evolved after the Divergence of Turneroideae from Passifloroideae in a Stepwise Manner.</title>
        <authorList>
            <person name="Henning P.M."/>
            <person name="Roalson E.H."/>
            <person name="Mir W."/>
            <person name="McCubbin A.G."/>
            <person name="Shore J.S."/>
        </authorList>
    </citation>
    <scope>NUCLEOTIDE SEQUENCE</scope>
    <source>
        <strain evidence="12">F60SS</strain>
    </source>
</reference>
<dbReference type="OrthoDB" id="851425at2759"/>
<accession>A0A9Q0JSH8</accession>
<organism evidence="12 13">
    <name type="scientific">Turnera subulata</name>
    <dbReference type="NCBI Taxonomy" id="218843"/>
    <lineage>
        <taxon>Eukaryota</taxon>
        <taxon>Viridiplantae</taxon>
        <taxon>Streptophyta</taxon>
        <taxon>Embryophyta</taxon>
        <taxon>Tracheophyta</taxon>
        <taxon>Spermatophyta</taxon>
        <taxon>Magnoliopsida</taxon>
        <taxon>eudicotyledons</taxon>
        <taxon>Gunneridae</taxon>
        <taxon>Pentapetalae</taxon>
        <taxon>rosids</taxon>
        <taxon>fabids</taxon>
        <taxon>Malpighiales</taxon>
        <taxon>Passifloraceae</taxon>
        <taxon>Turnera</taxon>
    </lineage>
</organism>
<dbReference type="SUPFAM" id="SSF51126">
    <property type="entry name" value="Pectin lyase-like"/>
    <property type="match status" value="1"/>
</dbReference>
<dbReference type="FunFam" id="2.160.20.10:FF:000029">
    <property type="entry name" value="Pectinesterase 4"/>
    <property type="match status" value="1"/>
</dbReference>
<keyword evidence="13" id="KW-1185">Reference proteome</keyword>
<feature type="signal peptide" evidence="10">
    <location>
        <begin position="1"/>
        <end position="25"/>
    </location>
</feature>
<evidence type="ECO:0000313" key="13">
    <source>
        <dbReference type="Proteomes" id="UP001141552"/>
    </source>
</evidence>
<reference evidence="12" key="1">
    <citation type="submission" date="2022-02" db="EMBL/GenBank/DDBJ databases">
        <authorList>
            <person name="Henning P.M."/>
            <person name="McCubbin A.G."/>
            <person name="Shore J.S."/>
        </authorList>
    </citation>
    <scope>NUCLEOTIDE SEQUENCE</scope>
    <source>
        <strain evidence="12">F60SS</strain>
        <tissue evidence="12">Leaves</tissue>
    </source>
</reference>
<sequence length="348" mass="38696">MARVSVITAAALMSMFLLVLVPISAQKFDVTVAADDSGNYKTINEAVANAPLHSKVPYTIHIKAGVYQEYVFIPKNMTNIVLVGDGAKTTKITGNRSAGGGFKTHETATVVVKADGFVAKYITFENAAPPSEDQAAAFMIEANRSALYQCDFLGHQDTLYAKKGSQFFRDCNIYGTVDFIFGHSLAVFQNCNLYVSLPNGTATFTAQRKKSPEEISGYVIQNCTLTLSPTLDRSSLFDFNAFLGRPWSDFSTVIVMESWLDSIIDPQGWEEWDGRPLMWGTYREYNNQGPGSNTSSRVTWPTFKVLTDWFQAKPFTVREFLKGDLWLPRTGVPYYGGFAGHYRPSFDN</sequence>
<keyword evidence="10" id="KW-0732">Signal</keyword>
<dbReference type="InterPro" id="IPR018040">
    <property type="entry name" value="Pectinesterase_Tyr_AS"/>
</dbReference>
<gene>
    <name evidence="12" type="ORF">Tsubulata_030617</name>
</gene>
<comment type="catalytic activity">
    <reaction evidence="10">
        <text>[(1-&gt;4)-alpha-D-galacturonosyl methyl ester](n) + n H2O = [(1-&gt;4)-alpha-D-galacturonosyl](n) + n methanol + n H(+)</text>
        <dbReference type="Rhea" id="RHEA:22380"/>
        <dbReference type="Rhea" id="RHEA-COMP:14570"/>
        <dbReference type="Rhea" id="RHEA-COMP:14573"/>
        <dbReference type="ChEBI" id="CHEBI:15377"/>
        <dbReference type="ChEBI" id="CHEBI:15378"/>
        <dbReference type="ChEBI" id="CHEBI:17790"/>
        <dbReference type="ChEBI" id="CHEBI:140522"/>
        <dbReference type="ChEBI" id="CHEBI:140523"/>
        <dbReference type="EC" id="3.1.1.11"/>
    </reaction>
</comment>
<proteinExistence type="predicted"/>
<dbReference type="InterPro" id="IPR033131">
    <property type="entry name" value="Pectinesterase_Asp_AS"/>
</dbReference>
<dbReference type="GO" id="GO:0045490">
    <property type="term" value="P:pectin catabolic process"/>
    <property type="evidence" value="ECO:0007669"/>
    <property type="project" value="UniProtKB-UniRule"/>
</dbReference>
<protein>
    <recommendedName>
        <fullName evidence="3 10">Pectinesterase</fullName>
        <ecNumber evidence="3 10">3.1.1.11</ecNumber>
    </recommendedName>
</protein>
<dbReference type="EC" id="3.1.1.11" evidence="3 10"/>
<evidence type="ECO:0000256" key="4">
    <source>
        <dbReference type="ARBA" id="ARBA00022512"/>
    </source>
</evidence>
<dbReference type="InterPro" id="IPR011050">
    <property type="entry name" value="Pectin_lyase_fold/virulence"/>
</dbReference>
<feature type="domain" description="Pectinesterase catalytic" evidence="11">
    <location>
        <begin position="29"/>
        <end position="324"/>
    </location>
</feature>
<dbReference type="InterPro" id="IPR000070">
    <property type="entry name" value="Pectinesterase_cat"/>
</dbReference>
<comment type="function">
    <text evidence="10">Acts in the modification of cell walls via demethylesterification of cell wall pectin.</text>
</comment>
<dbReference type="Gene3D" id="2.160.20.10">
    <property type="entry name" value="Single-stranded right-handed beta-helix, Pectin lyase-like"/>
    <property type="match status" value="1"/>
</dbReference>
<feature type="chain" id="PRO_5040542850" description="Pectinesterase" evidence="10">
    <location>
        <begin position="26"/>
        <end position="348"/>
    </location>
</feature>
<evidence type="ECO:0000256" key="5">
    <source>
        <dbReference type="ARBA" id="ARBA00022525"/>
    </source>
</evidence>
<evidence type="ECO:0000256" key="1">
    <source>
        <dbReference type="ARBA" id="ARBA00004191"/>
    </source>
</evidence>
<comment type="subcellular location">
    <subcellularLocation>
        <location evidence="1 10">Secreted</location>
        <location evidence="1 10">Cell wall</location>
    </subcellularLocation>
</comment>
<dbReference type="GO" id="GO:0030599">
    <property type="term" value="F:pectinesterase activity"/>
    <property type="evidence" value="ECO:0007669"/>
    <property type="project" value="UniProtKB-UniRule"/>
</dbReference>
<evidence type="ECO:0000256" key="3">
    <source>
        <dbReference type="ARBA" id="ARBA00013229"/>
    </source>
</evidence>
<dbReference type="Pfam" id="PF01095">
    <property type="entry name" value="Pectinesterase"/>
    <property type="match status" value="1"/>
</dbReference>
<keyword evidence="7 10" id="KW-0063">Aspartyl esterase</keyword>